<evidence type="ECO:0000313" key="3">
    <source>
        <dbReference type="EMBL" id="KAF2100181.1"/>
    </source>
</evidence>
<dbReference type="Proteomes" id="UP000799772">
    <property type="component" value="Unassembled WGS sequence"/>
</dbReference>
<dbReference type="EMBL" id="ML978124">
    <property type="protein sequence ID" value="KAF2100181.1"/>
    <property type="molecule type" value="Genomic_DNA"/>
</dbReference>
<protein>
    <submittedName>
        <fullName evidence="3">Nitrogen permease regulator 2</fullName>
    </submittedName>
</protein>
<dbReference type="GO" id="GO:0010508">
    <property type="term" value="P:positive regulation of autophagy"/>
    <property type="evidence" value="ECO:0007669"/>
    <property type="project" value="TreeGrafter"/>
</dbReference>
<keyword evidence="2" id="KW-0175">Coiled coil</keyword>
<dbReference type="InterPro" id="IPR009348">
    <property type="entry name" value="NPR2-like"/>
</dbReference>
<feature type="coiled-coil region" evidence="2">
    <location>
        <begin position="110"/>
        <end position="140"/>
    </location>
</feature>
<reference evidence="3" key="1">
    <citation type="journal article" date="2020" name="Stud. Mycol.">
        <title>101 Dothideomycetes genomes: a test case for predicting lifestyles and emergence of pathogens.</title>
        <authorList>
            <person name="Haridas S."/>
            <person name="Albert R."/>
            <person name="Binder M."/>
            <person name="Bloem J."/>
            <person name="Labutti K."/>
            <person name="Salamov A."/>
            <person name="Andreopoulos B."/>
            <person name="Baker S."/>
            <person name="Barry K."/>
            <person name="Bills G."/>
            <person name="Bluhm B."/>
            <person name="Cannon C."/>
            <person name="Castanera R."/>
            <person name="Culley D."/>
            <person name="Daum C."/>
            <person name="Ezra D."/>
            <person name="Gonzalez J."/>
            <person name="Henrissat B."/>
            <person name="Kuo A."/>
            <person name="Liang C."/>
            <person name="Lipzen A."/>
            <person name="Lutzoni F."/>
            <person name="Magnuson J."/>
            <person name="Mondo S."/>
            <person name="Nolan M."/>
            <person name="Ohm R."/>
            <person name="Pangilinan J."/>
            <person name="Park H.-J."/>
            <person name="Ramirez L."/>
            <person name="Alfaro M."/>
            <person name="Sun H."/>
            <person name="Tritt A."/>
            <person name="Yoshinaga Y."/>
            <person name="Zwiers L.-H."/>
            <person name="Turgeon B."/>
            <person name="Goodwin S."/>
            <person name="Spatafora J."/>
            <person name="Crous P."/>
            <person name="Grigoriev I."/>
        </authorList>
    </citation>
    <scope>NUCLEOTIDE SEQUENCE</scope>
    <source>
        <strain evidence="3">CBS 133067</strain>
    </source>
</reference>
<dbReference type="AlphaFoldDB" id="A0A9P4M6Z7"/>
<dbReference type="GO" id="GO:1990130">
    <property type="term" value="C:GATOR1 complex"/>
    <property type="evidence" value="ECO:0007669"/>
    <property type="project" value="TreeGrafter"/>
</dbReference>
<organism evidence="3 4">
    <name type="scientific">Rhizodiscina lignyota</name>
    <dbReference type="NCBI Taxonomy" id="1504668"/>
    <lineage>
        <taxon>Eukaryota</taxon>
        <taxon>Fungi</taxon>
        <taxon>Dikarya</taxon>
        <taxon>Ascomycota</taxon>
        <taxon>Pezizomycotina</taxon>
        <taxon>Dothideomycetes</taxon>
        <taxon>Pleosporomycetidae</taxon>
        <taxon>Aulographales</taxon>
        <taxon>Rhizodiscinaceae</taxon>
        <taxon>Rhizodiscina</taxon>
    </lineage>
</organism>
<dbReference type="PANTHER" id="PTHR12991">
    <property type="entry name" value="NITROGEN PERMEASE REGULATOR 2/TUMOR SUPPRESSOR CANDIDATE 4"/>
    <property type="match status" value="1"/>
</dbReference>
<dbReference type="GO" id="GO:1904262">
    <property type="term" value="P:negative regulation of TORC1 signaling"/>
    <property type="evidence" value="ECO:0007669"/>
    <property type="project" value="TreeGrafter"/>
</dbReference>
<comment type="caution">
    <text evidence="3">The sequence shown here is derived from an EMBL/GenBank/DDBJ whole genome shotgun (WGS) entry which is preliminary data.</text>
</comment>
<accession>A0A9P4M6Z7</accession>
<dbReference type="PANTHER" id="PTHR12991:SF10">
    <property type="entry name" value="GATOR COMPLEX PROTEIN NPRL2"/>
    <property type="match status" value="1"/>
</dbReference>
<dbReference type="Pfam" id="PF06218">
    <property type="entry name" value="NPR2"/>
    <property type="match status" value="1"/>
</dbReference>
<gene>
    <name evidence="3" type="ORF">NA57DRAFT_36708</name>
</gene>
<evidence type="ECO:0000256" key="1">
    <source>
        <dbReference type="ARBA" id="ARBA00008433"/>
    </source>
</evidence>
<evidence type="ECO:0000313" key="4">
    <source>
        <dbReference type="Proteomes" id="UP000799772"/>
    </source>
</evidence>
<dbReference type="OrthoDB" id="338854at2759"/>
<dbReference type="GO" id="GO:0005774">
    <property type="term" value="C:vacuolar membrane"/>
    <property type="evidence" value="ECO:0007669"/>
    <property type="project" value="TreeGrafter"/>
</dbReference>
<sequence>MEPSTPKMRAIFFTRFHPKKGSRVLHQVPEYSITPAPASSSNTYPTPLFNFADISDFIIPHAEFFDRLLTVRIGEYRVIGYPVCIEDSKRYDRNQFIFNLAIVLDERADMSAHKSVVQKLARLLKNLEEQSSFLSNEEDERLWDRLEGSGLHPSATMASQKGEKVYALCEMILEDLNNYGECMIPIDDANTVQLKLFPTRPPPAPVHAWHVPLLTIQPSLLGDESTSDLTLKRIVPFIDGIRSIARIAKSADVDLSLARKAIQHLLYYNCIILLDIFQFAAVYAPTPEIRQFVVDEEAQDEAINYISVGQYMPITATEAPTLCSSHAGTPKPSPSGRWEWNPASTSLNRVQVVQLYTSLKQGLPLRAWCVENETLLAGIDVRRFITFGIIKGFLYRVHRYAWADIGKGKEMPDLPLAKYLDGQHCFDEICTELEMSEKEVLAKMKAAYGDVVLISK</sequence>
<keyword evidence="4" id="KW-1185">Reference proteome</keyword>
<proteinExistence type="inferred from homology"/>
<name>A0A9P4M6Z7_9PEZI</name>
<evidence type="ECO:0000256" key="2">
    <source>
        <dbReference type="SAM" id="Coils"/>
    </source>
</evidence>
<comment type="similarity">
    <text evidence="1">Belongs to the NPR2 family.</text>
</comment>
<dbReference type="GO" id="GO:0005096">
    <property type="term" value="F:GTPase activator activity"/>
    <property type="evidence" value="ECO:0007669"/>
    <property type="project" value="TreeGrafter"/>
</dbReference>